<sequence>MIALLVTGCGGEAPDVDDRGALDTGAAVSRDLGVLQAQLAYPHDGVYDVGEDAALSLVVANTGDTDDDLLDVRGPDFADALLTVDGVPGVIRIPADDTVHIGAEGFPTVLLRDVRTSLRSPESIPVTLVFAEAGDLTVAAVVAAEDQEDPAFGATDPPG</sequence>
<dbReference type="InterPro" id="IPR036182">
    <property type="entry name" value="PCuAC_sf"/>
</dbReference>
<dbReference type="Proteomes" id="UP001183222">
    <property type="component" value="Unassembled WGS sequence"/>
</dbReference>
<evidence type="ECO:0000313" key="1">
    <source>
        <dbReference type="EMBL" id="MDT0275461.1"/>
    </source>
</evidence>
<dbReference type="SUPFAM" id="SSF110087">
    <property type="entry name" value="DR1885-like metal-binding protein"/>
    <property type="match status" value="1"/>
</dbReference>
<accession>A0ABU2K5P7</accession>
<dbReference type="EMBL" id="JAVREI010000002">
    <property type="protein sequence ID" value="MDT0275461.1"/>
    <property type="molecule type" value="Genomic_DNA"/>
</dbReference>
<dbReference type="RefSeq" id="WP_311344283.1">
    <property type="nucleotide sequence ID" value="NZ_JAVREI010000002.1"/>
</dbReference>
<dbReference type="Gene3D" id="2.60.40.1890">
    <property type="entry name" value="PCu(A)C copper chaperone"/>
    <property type="match status" value="1"/>
</dbReference>
<dbReference type="InterPro" id="IPR007410">
    <property type="entry name" value="LpqE-like"/>
</dbReference>
<dbReference type="Pfam" id="PF04314">
    <property type="entry name" value="PCuAC"/>
    <property type="match status" value="1"/>
</dbReference>
<evidence type="ECO:0008006" key="3">
    <source>
        <dbReference type="Google" id="ProtNLM"/>
    </source>
</evidence>
<keyword evidence="2" id="KW-1185">Reference proteome</keyword>
<protein>
    <recommendedName>
        <fullName evidence="3">Copper(I)-binding protein</fullName>
    </recommendedName>
</protein>
<evidence type="ECO:0000313" key="2">
    <source>
        <dbReference type="Proteomes" id="UP001183222"/>
    </source>
</evidence>
<reference evidence="2" key="1">
    <citation type="submission" date="2023-07" db="EMBL/GenBank/DDBJ databases">
        <title>30 novel species of actinomycetes from the DSMZ collection.</title>
        <authorList>
            <person name="Nouioui I."/>
        </authorList>
    </citation>
    <scope>NUCLEOTIDE SEQUENCE [LARGE SCALE GENOMIC DNA]</scope>
    <source>
        <strain evidence="2">DSM 46792</strain>
    </source>
</reference>
<name>A0ABU2K5P7_9ACTN</name>
<comment type="caution">
    <text evidence="1">The sequence shown here is derived from an EMBL/GenBank/DDBJ whole genome shotgun (WGS) entry which is preliminary data.</text>
</comment>
<organism evidence="1 2">
    <name type="scientific">Blastococcus goldschmidtiae</name>
    <dbReference type="NCBI Taxonomy" id="3075546"/>
    <lineage>
        <taxon>Bacteria</taxon>
        <taxon>Bacillati</taxon>
        <taxon>Actinomycetota</taxon>
        <taxon>Actinomycetes</taxon>
        <taxon>Geodermatophilales</taxon>
        <taxon>Geodermatophilaceae</taxon>
        <taxon>Blastococcus</taxon>
    </lineage>
</organism>
<proteinExistence type="predicted"/>
<gene>
    <name evidence="1" type="ORF">RM425_06050</name>
</gene>